<dbReference type="AlphaFoldDB" id="A0A820KKI0"/>
<name>A0A820KKI0_9BILA</name>
<organism evidence="2 3">
    <name type="scientific">Adineta steineri</name>
    <dbReference type="NCBI Taxonomy" id="433720"/>
    <lineage>
        <taxon>Eukaryota</taxon>
        <taxon>Metazoa</taxon>
        <taxon>Spiralia</taxon>
        <taxon>Gnathifera</taxon>
        <taxon>Rotifera</taxon>
        <taxon>Eurotatoria</taxon>
        <taxon>Bdelloidea</taxon>
        <taxon>Adinetida</taxon>
        <taxon>Adinetidae</taxon>
        <taxon>Adineta</taxon>
    </lineage>
</organism>
<comment type="caution">
    <text evidence="2">The sequence shown here is derived from an EMBL/GenBank/DDBJ whole genome shotgun (WGS) entry which is preliminary data.</text>
</comment>
<sequence length="45" mass="5323">MDLLAINQKSKDEGENQGPSLTSENREERIKARRNRVKQRIQEKK</sequence>
<proteinExistence type="predicted"/>
<dbReference type="Proteomes" id="UP000663868">
    <property type="component" value="Unassembled WGS sequence"/>
</dbReference>
<evidence type="ECO:0000313" key="2">
    <source>
        <dbReference type="EMBL" id="CAF4341739.1"/>
    </source>
</evidence>
<protein>
    <submittedName>
        <fullName evidence="2">Uncharacterized protein</fullName>
    </submittedName>
</protein>
<feature type="non-terminal residue" evidence="2">
    <location>
        <position position="45"/>
    </location>
</feature>
<reference evidence="2" key="1">
    <citation type="submission" date="2021-02" db="EMBL/GenBank/DDBJ databases">
        <authorList>
            <person name="Nowell W R."/>
        </authorList>
    </citation>
    <scope>NUCLEOTIDE SEQUENCE</scope>
</reference>
<evidence type="ECO:0000256" key="1">
    <source>
        <dbReference type="SAM" id="MobiDB-lite"/>
    </source>
</evidence>
<evidence type="ECO:0000313" key="3">
    <source>
        <dbReference type="Proteomes" id="UP000663868"/>
    </source>
</evidence>
<dbReference type="EMBL" id="CAJOBB010017708">
    <property type="protein sequence ID" value="CAF4341739.1"/>
    <property type="molecule type" value="Genomic_DNA"/>
</dbReference>
<gene>
    <name evidence="2" type="ORF">KXQ929_LOCUS47754</name>
</gene>
<feature type="region of interest" description="Disordered" evidence="1">
    <location>
        <begin position="1"/>
        <end position="45"/>
    </location>
</feature>
<accession>A0A820KKI0</accession>